<feature type="domain" description="Major facilitator superfamily (MFS) profile" evidence="7">
    <location>
        <begin position="9"/>
        <end position="476"/>
    </location>
</feature>
<reference evidence="8 9" key="1">
    <citation type="journal article" date="2021" name="Int. J. Syst. Evol. Microbiol.">
        <title>Lentilactobacillus fungorum sp. nov., isolated from spent mushroom substrates.</title>
        <authorList>
            <person name="Tohno M."/>
            <person name="Tanizawa Y."/>
            <person name="Kojima Y."/>
            <person name="Sakamoto M."/>
            <person name="Ohkuma M."/>
            <person name="Kobayashi H."/>
        </authorList>
    </citation>
    <scope>NUCLEOTIDE SEQUENCE [LARGE SCALE GENOMIC DNA]</scope>
    <source>
        <strain evidence="8 9">YK48G</strain>
    </source>
</reference>
<comment type="subcellular location">
    <subcellularLocation>
        <location evidence="1">Cell membrane</location>
        <topology evidence="1">Multi-pass membrane protein</topology>
    </subcellularLocation>
</comment>
<feature type="transmembrane region" description="Helical" evidence="6">
    <location>
        <begin position="327"/>
        <end position="345"/>
    </location>
</feature>
<keyword evidence="4 6" id="KW-1133">Transmembrane helix</keyword>
<dbReference type="Proteomes" id="UP000604765">
    <property type="component" value="Unassembled WGS sequence"/>
</dbReference>
<sequence length="495" mass="53655">MSKRDIWIVTFALLLSNAMGGLDNTIINTALPAIISDLHGIELIGWIVAVFLLGTAVSTPLWSKLGEYVGNKMSYQLAAAFFVLGSFLQGMSPNIIFLIVARTIMGIGNGGMISLPYIIYARMYQNPRKRMQVLGFVSASYSMATIIGPLVGGYIVDTFSWHWVFYLNVPIGLASIILVQLYYHLKKLPKPNSQVDYLGATLMTIGLVALLSGIEMIGNADGLLVTVIILIALIILAVMFRVELRVVDPIIPSRLFKNLPLMIDFVLFTLIWGAFIGFLIYSPMWAQGLLGTSALIGGATQIPGSVTDFIGSGSVAPMRKYLSPQKVVAAGIMTLVVAFAIMAVAGIKAPYWLLLVAGAFEGFGNGACFNELQVKVQQDAEMVDVPIATSFSFLIRMLAQAFMASIFGIVLNNALKNGVQRSGGTITMKMMNELSDASSVGSLPQRLIPQMRAILYTGLHHIMWLSLIIMLVAGGISIWAQQLEKQKLAKTATSD</sequence>
<feature type="transmembrane region" description="Helical" evidence="6">
    <location>
        <begin position="195"/>
        <end position="217"/>
    </location>
</feature>
<evidence type="ECO:0000256" key="3">
    <source>
        <dbReference type="ARBA" id="ARBA00022692"/>
    </source>
</evidence>
<feature type="transmembrane region" description="Helical" evidence="6">
    <location>
        <begin position="351"/>
        <end position="372"/>
    </location>
</feature>
<feature type="transmembrane region" description="Helical" evidence="6">
    <location>
        <begin position="97"/>
        <end position="121"/>
    </location>
</feature>
<feature type="transmembrane region" description="Helical" evidence="6">
    <location>
        <begin position="223"/>
        <end position="240"/>
    </location>
</feature>
<feature type="transmembrane region" description="Helical" evidence="6">
    <location>
        <begin position="74"/>
        <end position="91"/>
    </location>
</feature>
<evidence type="ECO:0000259" key="7">
    <source>
        <dbReference type="PROSITE" id="PS50850"/>
    </source>
</evidence>
<feature type="transmembrane region" description="Helical" evidence="6">
    <location>
        <begin position="393"/>
        <end position="411"/>
    </location>
</feature>
<proteinExistence type="predicted"/>
<keyword evidence="5 6" id="KW-0472">Membrane</keyword>
<evidence type="ECO:0000313" key="9">
    <source>
        <dbReference type="Proteomes" id="UP000604765"/>
    </source>
</evidence>
<keyword evidence="3 6" id="KW-0812">Transmembrane</keyword>
<evidence type="ECO:0000256" key="6">
    <source>
        <dbReference type="SAM" id="Phobius"/>
    </source>
</evidence>
<evidence type="ECO:0000256" key="2">
    <source>
        <dbReference type="ARBA" id="ARBA00022448"/>
    </source>
</evidence>
<dbReference type="PROSITE" id="PS50850">
    <property type="entry name" value="MFS"/>
    <property type="match status" value="1"/>
</dbReference>
<evidence type="ECO:0000313" key="8">
    <source>
        <dbReference type="EMBL" id="GHP14179.1"/>
    </source>
</evidence>
<feature type="transmembrane region" description="Helical" evidence="6">
    <location>
        <begin position="161"/>
        <end position="183"/>
    </location>
</feature>
<keyword evidence="2" id="KW-0813">Transport</keyword>
<organism evidence="8 9">
    <name type="scientific">Lentilactobacillus fungorum</name>
    <dbReference type="NCBI Taxonomy" id="2201250"/>
    <lineage>
        <taxon>Bacteria</taxon>
        <taxon>Bacillati</taxon>
        <taxon>Bacillota</taxon>
        <taxon>Bacilli</taxon>
        <taxon>Lactobacillales</taxon>
        <taxon>Lactobacillaceae</taxon>
        <taxon>Lentilactobacillus</taxon>
    </lineage>
</organism>
<dbReference type="PANTHER" id="PTHR23501:SF191">
    <property type="entry name" value="VACUOLAR BASIC AMINO ACID TRANSPORTER 4"/>
    <property type="match status" value="1"/>
</dbReference>
<evidence type="ECO:0000256" key="4">
    <source>
        <dbReference type="ARBA" id="ARBA00022989"/>
    </source>
</evidence>
<dbReference type="InterPro" id="IPR036259">
    <property type="entry name" value="MFS_trans_sf"/>
</dbReference>
<feature type="transmembrane region" description="Helical" evidence="6">
    <location>
        <begin position="44"/>
        <end position="62"/>
    </location>
</feature>
<evidence type="ECO:0000256" key="5">
    <source>
        <dbReference type="ARBA" id="ARBA00023136"/>
    </source>
</evidence>
<dbReference type="InterPro" id="IPR011701">
    <property type="entry name" value="MFS"/>
</dbReference>
<feature type="transmembrane region" description="Helical" evidence="6">
    <location>
        <begin position="461"/>
        <end position="480"/>
    </location>
</feature>
<comment type="caution">
    <text evidence="8">The sequence shown here is derived from an EMBL/GenBank/DDBJ whole genome shotgun (WGS) entry which is preliminary data.</text>
</comment>
<dbReference type="Gene3D" id="1.20.1250.20">
    <property type="entry name" value="MFS general substrate transporter like domains"/>
    <property type="match status" value="1"/>
</dbReference>
<dbReference type="PANTHER" id="PTHR23501">
    <property type="entry name" value="MAJOR FACILITATOR SUPERFAMILY"/>
    <property type="match status" value="1"/>
</dbReference>
<protein>
    <submittedName>
        <fullName evidence="8">MFS transporter</fullName>
    </submittedName>
</protein>
<evidence type="ECO:0000256" key="1">
    <source>
        <dbReference type="ARBA" id="ARBA00004651"/>
    </source>
</evidence>
<keyword evidence="9" id="KW-1185">Reference proteome</keyword>
<dbReference type="SUPFAM" id="SSF103473">
    <property type="entry name" value="MFS general substrate transporter"/>
    <property type="match status" value="1"/>
</dbReference>
<name>A0ABQ3W1Y6_9LACO</name>
<dbReference type="EMBL" id="BNJR01000014">
    <property type="protein sequence ID" value="GHP14179.1"/>
    <property type="molecule type" value="Genomic_DNA"/>
</dbReference>
<dbReference type="Pfam" id="PF07690">
    <property type="entry name" value="MFS_1"/>
    <property type="match status" value="1"/>
</dbReference>
<feature type="transmembrane region" description="Helical" evidence="6">
    <location>
        <begin position="133"/>
        <end position="155"/>
    </location>
</feature>
<accession>A0ABQ3W1Y6</accession>
<feature type="transmembrane region" description="Helical" evidence="6">
    <location>
        <begin position="261"/>
        <end position="281"/>
    </location>
</feature>
<dbReference type="InterPro" id="IPR020846">
    <property type="entry name" value="MFS_dom"/>
</dbReference>
<gene>
    <name evidence="8" type="ORF">YK48G_16040</name>
</gene>